<feature type="transmembrane region" description="Helical" evidence="14">
    <location>
        <begin position="472"/>
        <end position="491"/>
    </location>
</feature>
<comment type="subcellular location">
    <subcellularLocation>
        <location evidence="1">Membrane</location>
        <topology evidence="1">Multi-pass membrane protein</topology>
    </subcellularLocation>
</comment>
<organism evidence="15 16">
    <name type="scientific">Bursaphelenchus okinawaensis</name>
    <dbReference type="NCBI Taxonomy" id="465554"/>
    <lineage>
        <taxon>Eukaryota</taxon>
        <taxon>Metazoa</taxon>
        <taxon>Ecdysozoa</taxon>
        <taxon>Nematoda</taxon>
        <taxon>Chromadorea</taxon>
        <taxon>Rhabditida</taxon>
        <taxon>Tylenchina</taxon>
        <taxon>Tylenchomorpha</taxon>
        <taxon>Aphelenchoidea</taxon>
        <taxon>Aphelenchoididae</taxon>
        <taxon>Bursaphelenchus</taxon>
    </lineage>
</organism>
<keyword evidence="9 14" id="KW-0472">Membrane</keyword>
<keyword evidence="12 13" id="KW-0407">Ion channel</keyword>
<keyword evidence="16" id="KW-1185">Reference proteome</keyword>
<evidence type="ECO:0000256" key="2">
    <source>
        <dbReference type="ARBA" id="ARBA00007193"/>
    </source>
</evidence>
<evidence type="ECO:0000256" key="8">
    <source>
        <dbReference type="ARBA" id="ARBA00023065"/>
    </source>
</evidence>
<dbReference type="PANTHER" id="PTHR11690">
    <property type="entry name" value="AMILORIDE-SENSITIVE SODIUM CHANNEL-RELATED"/>
    <property type="match status" value="1"/>
</dbReference>
<evidence type="ECO:0000256" key="14">
    <source>
        <dbReference type="SAM" id="Phobius"/>
    </source>
</evidence>
<keyword evidence="6 14" id="KW-1133">Transmembrane helix</keyword>
<evidence type="ECO:0000256" key="4">
    <source>
        <dbReference type="ARBA" id="ARBA00022461"/>
    </source>
</evidence>
<proteinExistence type="inferred from homology"/>
<dbReference type="Proteomes" id="UP000783686">
    <property type="component" value="Unassembled WGS sequence"/>
</dbReference>
<dbReference type="GO" id="GO:0005886">
    <property type="term" value="C:plasma membrane"/>
    <property type="evidence" value="ECO:0007669"/>
    <property type="project" value="TreeGrafter"/>
</dbReference>
<evidence type="ECO:0000256" key="10">
    <source>
        <dbReference type="ARBA" id="ARBA00023180"/>
    </source>
</evidence>
<dbReference type="Pfam" id="PF00858">
    <property type="entry name" value="ASC"/>
    <property type="match status" value="1"/>
</dbReference>
<dbReference type="PANTHER" id="PTHR11690:SF227">
    <property type="entry name" value="AMILORIDE-SENSITIVE SODIUM CHANNEL"/>
    <property type="match status" value="1"/>
</dbReference>
<evidence type="ECO:0000256" key="1">
    <source>
        <dbReference type="ARBA" id="ARBA00004141"/>
    </source>
</evidence>
<name>A0A811L1D9_9BILA</name>
<evidence type="ECO:0000313" key="16">
    <source>
        <dbReference type="Proteomes" id="UP000614601"/>
    </source>
</evidence>
<keyword evidence="3 13" id="KW-0813">Transport</keyword>
<sequence>MGELQEEEKLDWRGILCTDWRRLLYWTVVILFSIVTIKNLTEITLEYLDNPKKADLDIVLNKSMSMPPMTFCFPSGHVLSNIVQNLGENSTVASKEALDKQLQAFNMSDRLVANPWTDDLVFSAFVALAAMHTNEVEIFEDEVAEKLKTFGHSKTWQFGKEKDWENIQFWLDFMKENDIEVDDLIQAVGMRAMMKGLTRFERETHKPQPPTGRSTVPAKMHIEWISFKDFCFRPTFKEDIPIESQGTFFLLTFKFNPNFIVDEDSEDVVPEDECVFIDFHGSRFDREPYMLEGSQRRNGFTEPLCFGSRYEVLLEVRHEYNMIETEDEGEACKEYEDDDENDFTCRSRCRYEHIKGLCQCVPISLADLVENDEDENAKNLTYCNYQKCDIKDDNFDELECTKKCVRDCHQLIYSIKTFQRGRVVMLSPEGKPAVADNVLSMALQFGSFEYLKVEQEYAFTFASFIGEFGGALGMWLGLSILSVLQLFVFMTETATKTVTTRLNVQSIRRNASMKQTQAAALPKKENVSSMPVS</sequence>
<dbReference type="EMBL" id="CAJFCW020000004">
    <property type="protein sequence ID" value="CAG9114988.1"/>
    <property type="molecule type" value="Genomic_DNA"/>
</dbReference>
<evidence type="ECO:0000256" key="12">
    <source>
        <dbReference type="ARBA" id="ARBA00023303"/>
    </source>
</evidence>
<dbReference type="EMBL" id="CAJFDH010000004">
    <property type="protein sequence ID" value="CAD5221371.1"/>
    <property type="molecule type" value="Genomic_DNA"/>
</dbReference>
<keyword evidence="8 13" id="KW-0406">Ion transport</keyword>
<dbReference type="Proteomes" id="UP000614601">
    <property type="component" value="Unassembled WGS sequence"/>
</dbReference>
<evidence type="ECO:0000256" key="3">
    <source>
        <dbReference type="ARBA" id="ARBA00022448"/>
    </source>
</evidence>
<evidence type="ECO:0000313" key="15">
    <source>
        <dbReference type="EMBL" id="CAD5221371.1"/>
    </source>
</evidence>
<evidence type="ECO:0000256" key="6">
    <source>
        <dbReference type="ARBA" id="ARBA00022989"/>
    </source>
</evidence>
<comment type="caution">
    <text evidence="15">The sequence shown here is derived from an EMBL/GenBank/DDBJ whole genome shotgun (WGS) entry which is preliminary data.</text>
</comment>
<dbReference type="OrthoDB" id="6021021at2759"/>
<accession>A0A811L1D9</accession>
<dbReference type="GO" id="GO:0015280">
    <property type="term" value="F:ligand-gated sodium channel activity"/>
    <property type="evidence" value="ECO:0007669"/>
    <property type="project" value="TreeGrafter"/>
</dbReference>
<keyword evidence="4 13" id="KW-0894">Sodium channel</keyword>
<evidence type="ECO:0000256" key="13">
    <source>
        <dbReference type="RuleBase" id="RU000679"/>
    </source>
</evidence>
<dbReference type="InterPro" id="IPR001873">
    <property type="entry name" value="ENaC"/>
</dbReference>
<evidence type="ECO:0000256" key="7">
    <source>
        <dbReference type="ARBA" id="ARBA00023053"/>
    </source>
</evidence>
<keyword evidence="11 13" id="KW-0739">Sodium transport</keyword>
<keyword evidence="5 13" id="KW-0812">Transmembrane</keyword>
<evidence type="ECO:0000256" key="5">
    <source>
        <dbReference type="ARBA" id="ARBA00022692"/>
    </source>
</evidence>
<evidence type="ECO:0000256" key="9">
    <source>
        <dbReference type="ARBA" id="ARBA00023136"/>
    </source>
</evidence>
<comment type="similarity">
    <text evidence="2 13">Belongs to the amiloride-sensitive sodium channel (TC 1.A.6) family.</text>
</comment>
<evidence type="ECO:0000256" key="11">
    <source>
        <dbReference type="ARBA" id="ARBA00023201"/>
    </source>
</evidence>
<dbReference type="Gene3D" id="1.10.287.770">
    <property type="entry name" value="YojJ-like"/>
    <property type="match status" value="1"/>
</dbReference>
<dbReference type="AlphaFoldDB" id="A0A811L1D9"/>
<protein>
    <submittedName>
        <fullName evidence="15">Uncharacterized protein</fullName>
    </submittedName>
</protein>
<gene>
    <name evidence="15" type="ORF">BOKJ2_LOCUS9411</name>
</gene>
<keyword evidence="7" id="KW-0915">Sodium</keyword>
<keyword evidence="10" id="KW-0325">Glycoprotein</keyword>
<reference evidence="15" key="1">
    <citation type="submission" date="2020-09" db="EMBL/GenBank/DDBJ databases">
        <authorList>
            <person name="Kikuchi T."/>
        </authorList>
    </citation>
    <scope>NUCLEOTIDE SEQUENCE</scope>
    <source>
        <strain evidence="15">SH1</strain>
    </source>
</reference>